<evidence type="ECO:0000313" key="1">
    <source>
        <dbReference type="EMBL" id="KAJ8006071.1"/>
    </source>
</evidence>
<accession>A0ACC2GR04</accession>
<gene>
    <name evidence="1" type="ORF">DPEC_G00124450</name>
</gene>
<organism evidence="1 2">
    <name type="scientific">Dallia pectoralis</name>
    <name type="common">Alaska blackfish</name>
    <dbReference type="NCBI Taxonomy" id="75939"/>
    <lineage>
        <taxon>Eukaryota</taxon>
        <taxon>Metazoa</taxon>
        <taxon>Chordata</taxon>
        <taxon>Craniata</taxon>
        <taxon>Vertebrata</taxon>
        <taxon>Euteleostomi</taxon>
        <taxon>Actinopterygii</taxon>
        <taxon>Neopterygii</taxon>
        <taxon>Teleostei</taxon>
        <taxon>Protacanthopterygii</taxon>
        <taxon>Esociformes</taxon>
        <taxon>Umbridae</taxon>
        <taxon>Dallia</taxon>
    </lineage>
</organism>
<proteinExistence type="predicted"/>
<sequence>MTQQKLSVKWFGGISNLSIRRVSDKTDPKISSKHDGGKSDKMSRDNSVKDVDSCLHSPGYGRSNDMYTHVATVPRKERQKSTKVSKKKWRNKSEIHHDLSRCQTWDHVRDSPLLAVLSGAHRSALDKSVPSGLPGKTLPVAHNHSTQHSCETNKLPFCRGSCEEHKTTTLNRHSGNEDAPSTSEVIPVVNAAKTRTNTCAPDSAIMSSSQSSLYPSEPASSTTLHKDMYVVMDPIAEMVNGHAEKKTPGVHSRTLGYLKMRETLDSELDLMDSNGEYVKFSKDGSWLDFPSEKLRRELEGELKLDSSNLMSHGWYHGNIPWELSETLVWNHGDFLIRDSLSSLGDYVLTSCWNNKTLHFLISRVLVQKSESHARVQYTLEGEAFQSVSALVHFYVGNRMALTEQSGAQLHSPVNRTLPLRYLEAAFALANHKANHKGCQYSHHPQRGVLGNNCSGNMTDRICPLSPSAVHHKGAVNSFRLPSSPTGESPFSAVTQQPRSSTVPRLPGAISPSAISNHYRNMTQTSPSPVPSHQNHTPATQRTPTLAQSSSTHTSLTTDTQQTATAKASPSYNSPSTDSQQTGIQASPESIYVSPETDSSSSQLRPSAAPIQSYVERLCVVEDLLSMRDPVKEDNMNVYEVPIAETASTFIPRRYQSPLMPTENRPLEVGVLRRVKELLSQVDAKTLSKHITKADCMAARILNVTPEMQKKMGVSSGMELLTLPHGCQLRLDLLERFQTMSLMLAVNVLGCTGSAEERAALLHKAIEMAAELKSSMGNMFGFAAIMRTLELPQISRLEQTWMLLRQRHTEGAILYEKTLKPFMKRMNDGKESCAIANTSFPHVVPLLSLLERNVAMAEGAEPWETMETGVDVLMSHLEAARSIAQLGGVYQINAETKLKGFQEQAEVLELFLTEFEMRLLWGSRGAGENQSQRYAKFDQVLSALSNKLEPPNLAQ</sequence>
<reference evidence="1" key="1">
    <citation type="submission" date="2021-05" db="EMBL/GenBank/DDBJ databases">
        <authorList>
            <person name="Pan Q."/>
            <person name="Jouanno E."/>
            <person name="Zahm M."/>
            <person name="Klopp C."/>
            <person name="Cabau C."/>
            <person name="Louis A."/>
            <person name="Berthelot C."/>
            <person name="Parey E."/>
            <person name="Roest Crollius H."/>
            <person name="Montfort J."/>
            <person name="Robinson-Rechavi M."/>
            <person name="Bouchez O."/>
            <person name="Lampietro C."/>
            <person name="Lopez Roques C."/>
            <person name="Donnadieu C."/>
            <person name="Postlethwait J."/>
            <person name="Bobe J."/>
            <person name="Dillon D."/>
            <person name="Chandos A."/>
            <person name="von Hippel F."/>
            <person name="Guiguen Y."/>
        </authorList>
    </citation>
    <scope>NUCLEOTIDE SEQUENCE</scope>
    <source>
        <strain evidence="1">YG-Jan2019</strain>
    </source>
</reference>
<protein>
    <submittedName>
        <fullName evidence="1">Uncharacterized protein</fullName>
    </submittedName>
</protein>
<keyword evidence="2" id="KW-1185">Reference proteome</keyword>
<dbReference type="EMBL" id="CM055737">
    <property type="protein sequence ID" value="KAJ8006071.1"/>
    <property type="molecule type" value="Genomic_DNA"/>
</dbReference>
<evidence type="ECO:0000313" key="2">
    <source>
        <dbReference type="Proteomes" id="UP001157502"/>
    </source>
</evidence>
<dbReference type="Proteomes" id="UP001157502">
    <property type="component" value="Chromosome 10"/>
</dbReference>
<comment type="caution">
    <text evidence="1">The sequence shown here is derived from an EMBL/GenBank/DDBJ whole genome shotgun (WGS) entry which is preliminary data.</text>
</comment>
<name>A0ACC2GR04_DALPE</name>